<dbReference type="GO" id="GO:0005886">
    <property type="term" value="C:plasma membrane"/>
    <property type="evidence" value="ECO:0007669"/>
    <property type="project" value="TreeGrafter"/>
</dbReference>
<dbReference type="Pfam" id="PF01098">
    <property type="entry name" value="FTSW_RODA_SPOVE"/>
    <property type="match status" value="1"/>
</dbReference>
<dbReference type="RefSeq" id="WP_135657113.1">
    <property type="nucleotide sequence ID" value="NZ_JAJUFJ010000001.1"/>
</dbReference>
<feature type="transmembrane region" description="Helical" evidence="6">
    <location>
        <begin position="17"/>
        <end position="33"/>
    </location>
</feature>
<evidence type="ECO:0000313" key="7">
    <source>
        <dbReference type="EMBL" id="TGJ77969.1"/>
    </source>
</evidence>
<name>A0A4Z0Y201_9FIRM</name>
<evidence type="ECO:0000313" key="8">
    <source>
        <dbReference type="Proteomes" id="UP000297714"/>
    </source>
</evidence>
<feature type="transmembrane region" description="Helical" evidence="6">
    <location>
        <begin position="272"/>
        <end position="298"/>
    </location>
</feature>
<keyword evidence="8" id="KW-1185">Reference proteome</keyword>
<proteinExistence type="predicted"/>
<sequence length="384" mass="42806">MRVMKPIINYFKQTDKLYWLIMLSISAYSLLLLKPIPPSSSGRSYFTVQLIAIVIGYCGAIFLTLIDYREIANYWYLVAGFCLFLIVYTHIFGVAVTSSGGINAKAWIKLPGGTFQPSELVKIGFMITFSKHLSELKKRELLESFPQVILLACHAMVPILLVHFQGDDGTAVIFFCMFLSMTFGAGVQLRYFAAVFAAIAIGFPIAWQYILKDYQKMRLTSFLHPENDPLKDGYQQYRGMLSIGSGQFWGRGLFNSDTRVSKKVVPVQEKDFIFSVAGELLGFVGCMLILLLLTLLLFRTLRIARKSPDCLGSSICFGFFGMVAAQALFNLGMCLSLLPVMGVTLPFFSAGGSSASCLYFGFGLVMSVYMHKVSPDKVSLQHKF</sequence>
<evidence type="ECO:0000256" key="4">
    <source>
        <dbReference type="ARBA" id="ARBA00022989"/>
    </source>
</evidence>
<dbReference type="GO" id="GO:0051301">
    <property type="term" value="P:cell division"/>
    <property type="evidence" value="ECO:0007669"/>
    <property type="project" value="InterPro"/>
</dbReference>
<dbReference type="InterPro" id="IPR001182">
    <property type="entry name" value="FtsW/RodA"/>
</dbReference>
<feature type="transmembrane region" description="Helical" evidence="6">
    <location>
        <begin position="45"/>
        <end position="68"/>
    </location>
</feature>
<dbReference type="PANTHER" id="PTHR30474">
    <property type="entry name" value="CELL CYCLE PROTEIN"/>
    <property type="match status" value="1"/>
</dbReference>
<comment type="caution">
    <text evidence="7">The sequence shown here is derived from an EMBL/GenBank/DDBJ whole genome shotgun (WGS) entry which is preliminary data.</text>
</comment>
<feature type="transmembrane region" description="Helical" evidence="6">
    <location>
        <begin position="310"/>
        <end position="329"/>
    </location>
</feature>
<feature type="transmembrane region" description="Helical" evidence="6">
    <location>
        <begin position="170"/>
        <end position="187"/>
    </location>
</feature>
<feature type="transmembrane region" description="Helical" evidence="6">
    <location>
        <begin position="74"/>
        <end position="96"/>
    </location>
</feature>
<feature type="transmembrane region" description="Helical" evidence="6">
    <location>
        <begin position="192"/>
        <end position="210"/>
    </location>
</feature>
<dbReference type="AlphaFoldDB" id="A0A4Z0Y201"/>
<gene>
    <name evidence="7" type="primary">mrdB</name>
    <name evidence="7" type="ORF">CAGA_03790</name>
</gene>
<evidence type="ECO:0000256" key="1">
    <source>
        <dbReference type="ARBA" id="ARBA00004141"/>
    </source>
</evidence>
<dbReference type="EMBL" id="SRMQ01000001">
    <property type="protein sequence ID" value="TGJ77969.1"/>
    <property type="molecule type" value="Genomic_DNA"/>
</dbReference>
<accession>A0A4Z0Y201</accession>
<comment type="subcellular location">
    <subcellularLocation>
        <location evidence="1">Membrane</location>
        <topology evidence="1">Multi-pass membrane protein</topology>
    </subcellularLocation>
</comment>
<dbReference type="GO" id="GO:0008360">
    <property type="term" value="P:regulation of cell shape"/>
    <property type="evidence" value="ECO:0007669"/>
    <property type="project" value="UniProtKB-KW"/>
</dbReference>
<dbReference type="OrthoDB" id="9812661at2"/>
<dbReference type="Proteomes" id="UP000297714">
    <property type="component" value="Unassembled WGS sequence"/>
</dbReference>
<evidence type="ECO:0000256" key="3">
    <source>
        <dbReference type="ARBA" id="ARBA00022960"/>
    </source>
</evidence>
<feature type="transmembrane region" description="Helical" evidence="6">
    <location>
        <begin position="349"/>
        <end position="370"/>
    </location>
</feature>
<evidence type="ECO:0000256" key="2">
    <source>
        <dbReference type="ARBA" id="ARBA00022692"/>
    </source>
</evidence>
<dbReference type="GO" id="GO:0015648">
    <property type="term" value="F:lipid-linked peptidoglycan transporter activity"/>
    <property type="evidence" value="ECO:0007669"/>
    <property type="project" value="TreeGrafter"/>
</dbReference>
<organism evidence="7 8">
    <name type="scientific">Caproiciproducens galactitolivorans</name>
    <dbReference type="NCBI Taxonomy" id="642589"/>
    <lineage>
        <taxon>Bacteria</taxon>
        <taxon>Bacillati</taxon>
        <taxon>Bacillota</taxon>
        <taxon>Clostridia</taxon>
        <taxon>Eubacteriales</taxon>
        <taxon>Acutalibacteraceae</taxon>
        <taxon>Caproiciproducens</taxon>
    </lineage>
</organism>
<keyword evidence="2 6" id="KW-0812">Transmembrane</keyword>
<keyword evidence="4 6" id="KW-1133">Transmembrane helix</keyword>
<dbReference type="GO" id="GO:0032153">
    <property type="term" value="C:cell division site"/>
    <property type="evidence" value="ECO:0007669"/>
    <property type="project" value="TreeGrafter"/>
</dbReference>
<keyword evidence="5 6" id="KW-0472">Membrane</keyword>
<evidence type="ECO:0000256" key="6">
    <source>
        <dbReference type="SAM" id="Phobius"/>
    </source>
</evidence>
<protein>
    <submittedName>
        <fullName evidence="7">Rod shape-determining protein RodA</fullName>
    </submittedName>
</protein>
<dbReference type="PANTHER" id="PTHR30474:SF1">
    <property type="entry name" value="PEPTIDOGLYCAN GLYCOSYLTRANSFERASE MRDB"/>
    <property type="match status" value="1"/>
</dbReference>
<reference evidence="7 8" key="1">
    <citation type="submission" date="2019-04" db="EMBL/GenBank/DDBJ databases">
        <authorList>
            <person name="Poehlein A."/>
            <person name="Bengelsdorf F.R."/>
            <person name="Duerre P."/>
            <person name="Daniel R."/>
        </authorList>
    </citation>
    <scope>NUCLEOTIDE SEQUENCE [LARGE SCALE GENOMIC DNA]</scope>
    <source>
        <strain evidence="7 8">BS-1</strain>
    </source>
</reference>
<evidence type="ECO:0000256" key="5">
    <source>
        <dbReference type="ARBA" id="ARBA00023136"/>
    </source>
</evidence>
<keyword evidence="3" id="KW-0133">Cell shape</keyword>